<protein>
    <recommendedName>
        <fullName evidence="10">Fluoride-specific ion channel FluC</fullName>
    </recommendedName>
</protein>
<dbReference type="GO" id="GO:0005886">
    <property type="term" value="C:plasma membrane"/>
    <property type="evidence" value="ECO:0007669"/>
    <property type="project" value="UniProtKB-SubCell"/>
</dbReference>
<evidence type="ECO:0000256" key="7">
    <source>
        <dbReference type="ARBA" id="ARBA00035120"/>
    </source>
</evidence>
<feature type="transmembrane region" description="Helical" evidence="10">
    <location>
        <begin position="51"/>
        <end position="71"/>
    </location>
</feature>
<comment type="activity regulation">
    <text evidence="10">Na(+) is not transported, but it plays an essential structural role and its presence is essential for fluoride channel function.</text>
</comment>
<dbReference type="AlphaFoldDB" id="A0A3M8K992"/>
<feature type="binding site" evidence="10">
    <location>
        <position position="58"/>
    </location>
    <ligand>
        <name>Na(+)</name>
        <dbReference type="ChEBI" id="CHEBI:29101"/>
        <note>structural</note>
    </ligand>
</feature>
<keyword evidence="6 10" id="KW-0407">Ion channel</keyword>
<evidence type="ECO:0000313" key="11">
    <source>
        <dbReference type="EMBL" id="RNE49797.1"/>
    </source>
</evidence>
<evidence type="ECO:0000256" key="4">
    <source>
        <dbReference type="ARBA" id="ARBA00022989"/>
    </source>
</evidence>
<keyword evidence="12" id="KW-1185">Reference proteome</keyword>
<dbReference type="RefSeq" id="WP_123047843.1">
    <property type="nucleotide sequence ID" value="NZ_PTJO01000003.1"/>
</dbReference>
<evidence type="ECO:0000256" key="10">
    <source>
        <dbReference type="HAMAP-Rule" id="MF_00454"/>
    </source>
</evidence>
<evidence type="ECO:0000256" key="2">
    <source>
        <dbReference type="ARBA" id="ARBA00022475"/>
    </source>
</evidence>
<dbReference type="Proteomes" id="UP000266975">
    <property type="component" value="Unassembled WGS sequence"/>
</dbReference>
<gene>
    <name evidence="10" type="primary">fluC</name>
    <name evidence="10" type="synonym">crcB</name>
    <name evidence="11" type="ORF">C5L39_05140</name>
</gene>
<evidence type="ECO:0000256" key="6">
    <source>
        <dbReference type="ARBA" id="ARBA00023303"/>
    </source>
</evidence>
<comment type="caution">
    <text evidence="11">The sequence shown here is derived from an EMBL/GenBank/DDBJ whole genome shotgun (WGS) entry which is preliminary data.</text>
</comment>
<comment type="catalytic activity">
    <reaction evidence="8">
        <text>fluoride(in) = fluoride(out)</text>
        <dbReference type="Rhea" id="RHEA:76159"/>
        <dbReference type="ChEBI" id="CHEBI:17051"/>
    </reaction>
    <physiologicalReaction direction="left-to-right" evidence="8">
        <dbReference type="Rhea" id="RHEA:76160"/>
    </physiologicalReaction>
</comment>
<keyword evidence="10" id="KW-0813">Transport</keyword>
<evidence type="ECO:0000256" key="1">
    <source>
        <dbReference type="ARBA" id="ARBA00004651"/>
    </source>
</evidence>
<sequence>MRESLGVGVGAMLGALARYGIQITLGAGMWPLLAVNILGSFLMGATRPSPFWGTGVLGGFTSFSTFALLTASAELPVALGYAVLMLSSCVGAWLLGDRLADQ</sequence>
<keyword evidence="4 10" id="KW-1133">Transmembrane helix</keyword>
<comment type="subcellular location">
    <subcellularLocation>
        <location evidence="1 10">Cell membrane</location>
        <topology evidence="1 10">Multi-pass membrane protein</topology>
    </subcellularLocation>
</comment>
<dbReference type="InterPro" id="IPR003691">
    <property type="entry name" value="FluC"/>
</dbReference>
<evidence type="ECO:0000256" key="8">
    <source>
        <dbReference type="ARBA" id="ARBA00035585"/>
    </source>
</evidence>
<dbReference type="EMBL" id="PTJO01000003">
    <property type="protein sequence ID" value="RNE49797.1"/>
    <property type="molecule type" value="Genomic_DNA"/>
</dbReference>
<evidence type="ECO:0000256" key="3">
    <source>
        <dbReference type="ARBA" id="ARBA00022692"/>
    </source>
</evidence>
<proteinExistence type="inferred from homology"/>
<accession>A0A3M8K992</accession>
<evidence type="ECO:0000256" key="5">
    <source>
        <dbReference type="ARBA" id="ARBA00023136"/>
    </source>
</evidence>
<keyword evidence="10" id="KW-0406">Ion transport</keyword>
<dbReference type="Pfam" id="PF02537">
    <property type="entry name" value="CRCB"/>
    <property type="match status" value="1"/>
</dbReference>
<dbReference type="GO" id="GO:0046872">
    <property type="term" value="F:metal ion binding"/>
    <property type="evidence" value="ECO:0007669"/>
    <property type="project" value="UniProtKB-KW"/>
</dbReference>
<dbReference type="OrthoDB" id="4408652at2"/>
<reference evidence="11 12" key="1">
    <citation type="submission" date="2018-02" db="EMBL/GenBank/DDBJ databases">
        <title>Corynebacterium alimpuense sp. nov., a marine obligate actinomycete isolated from sediments of Valparaiso bay, Chile.</title>
        <authorList>
            <person name="Claverias F."/>
            <person name="Gonzales-Siles L."/>
            <person name="Salva-Serra F."/>
            <person name="Inganaes E."/>
            <person name="Molin K."/>
            <person name="Cumsille A."/>
            <person name="Undabarrena A."/>
            <person name="Couve E."/>
            <person name="Moore E.R.B."/>
            <person name="Gomila M."/>
            <person name="Camara B."/>
        </authorList>
    </citation>
    <scope>NUCLEOTIDE SEQUENCE [LARGE SCALE GENOMIC DNA]</scope>
    <source>
        <strain evidence="11 12">CCUG 69366</strain>
    </source>
</reference>
<feature type="binding site" evidence="10">
    <location>
        <position position="61"/>
    </location>
    <ligand>
        <name>Na(+)</name>
        <dbReference type="ChEBI" id="CHEBI:29101"/>
        <note>structural</note>
    </ligand>
</feature>
<keyword evidence="5 10" id="KW-0472">Membrane</keyword>
<keyword evidence="10" id="KW-0479">Metal-binding</keyword>
<dbReference type="NCBIfam" id="NF001101">
    <property type="entry name" value="PRK00134.1"/>
    <property type="match status" value="1"/>
</dbReference>
<comment type="similarity">
    <text evidence="7 10">Belongs to the fluoride channel Fluc/FEX (TC 1.A.43) family.</text>
</comment>
<dbReference type="HAMAP" id="MF_00454">
    <property type="entry name" value="FluC"/>
    <property type="match status" value="1"/>
</dbReference>
<comment type="function">
    <text evidence="9 10">Fluoride-specific ion channel. Important for reducing fluoride concentration in the cell, thus reducing its toxicity.</text>
</comment>
<dbReference type="GO" id="GO:0140114">
    <property type="term" value="P:cellular detoxification of fluoride"/>
    <property type="evidence" value="ECO:0007669"/>
    <property type="project" value="UniProtKB-UniRule"/>
</dbReference>
<evidence type="ECO:0000256" key="9">
    <source>
        <dbReference type="ARBA" id="ARBA00049940"/>
    </source>
</evidence>
<evidence type="ECO:0000313" key="12">
    <source>
        <dbReference type="Proteomes" id="UP000266975"/>
    </source>
</evidence>
<dbReference type="GO" id="GO:0062054">
    <property type="term" value="F:fluoride channel activity"/>
    <property type="evidence" value="ECO:0007669"/>
    <property type="project" value="UniProtKB-UniRule"/>
</dbReference>
<organism evidence="11 12">
    <name type="scientific">Corynebacterium alimapuense</name>
    <dbReference type="NCBI Taxonomy" id="1576874"/>
    <lineage>
        <taxon>Bacteria</taxon>
        <taxon>Bacillati</taxon>
        <taxon>Actinomycetota</taxon>
        <taxon>Actinomycetes</taxon>
        <taxon>Mycobacteriales</taxon>
        <taxon>Corynebacteriaceae</taxon>
        <taxon>Corynebacterium</taxon>
    </lineage>
</organism>
<keyword evidence="10" id="KW-0915">Sodium</keyword>
<name>A0A3M8K992_9CORY</name>
<feature type="transmembrane region" description="Helical" evidence="10">
    <location>
        <begin position="27"/>
        <end position="44"/>
    </location>
</feature>
<feature type="transmembrane region" description="Helical" evidence="10">
    <location>
        <begin position="77"/>
        <end position="96"/>
    </location>
</feature>
<keyword evidence="3 10" id="KW-0812">Transmembrane</keyword>
<keyword evidence="2 10" id="KW-1003">Cell membrane</keyword>